<dbReference type="InterPro" id="IPR014729">
    <property type="entry name" value="Rossmann-like_a/b/a_fold"/>
</dbReference>
<comment type="similarity">
    <text evidence="1">Belongs to the universal stress protein A family.</text>
</comment>
<accession>A0A518CXE4</accession>
<evidence type="ECO:0000259" key="2">
    <source>
        <dbReference type="Pfam" id="PF00582"/>
    </source>
</evidence>
<dbReference type="InterPro" id="IPR006015">
    <property type="entry name" value="Universal_stress_UspA"/>
</dbReference>
<dbReference type="PANTHER" id="PTHR46268:SF6">
    <property type="entry name" value="UNIVERSAL STRESS PROTEIN UP12"/>
    <property type="match status" value="1"/>
</dbReference>
<gene>
    <name evidence="3" type="ORF">Pla163_10040</name>
</gene>
<name>A0A518CXE4_9BACT</name>
<organism evidence="3 4">
    <name type="scientific">Rohdeia mirabilis</name>
    <dbReference type="NCBI Taxonomy" id="2528008"/>
    <lineage>
        <taxon>Bacteria</taxon>
        <taxon>Pseudomonadati</taxon>
        <taxon>Planctomycetota</taxon>
        <taxon>Planctomycetia</taxon>
        <taxon>Planctomycetia incertae sedis</taxon>
        <taxon>Rohdeia</taxon>
    </lineage>
</organism>
<dbReference type="InterPro" id="IPR006016">
    <property type="entry name" value="UspA"/>
</dbReference>
<reference evidence="3 4" key="1">
    <citation type="submission" date="2019-02" db="EMBL/GenBank/DDBJ databases">
        <title>Deep-cultivation of Planctomycetes and their phenomic and genomic characterization uncovers novel biology.</title>
        <authorList>
            <person name="Wiegand S."/>
            <person name="Jogler M."/>
            <person name="Boedeker C."/>
            <person name="Pinto D."/>
            <person name="Vollmers J."/>
            <person name="Rivas-Marin E."/>
            <person name="Kohn T."/>
            <person name="Peeters S.H."/>
            <person name="Heuer A."/>
            <person name="Rast P."/>
            <person name="Oberbeckmann S."/>
            <person name="Bunk B."/>
            <person name="Jeske O."/>
            <person name="Meyerdierks A."/>
            <person name="Storesund J.E."/>
            <person name="Kallscheuer N."/>
            <person name="Luecker S."/>
            <person name="Lage O.M."/>
            <person name="Pohl T."/>
            <person name="Merkel B.J."/>
            <person name="Hornburger P."/>
            <person name="Mueller R.-W."/>
            <person name="Bruemmer F."/>
            <person name="Labrenz M."/>
            <person name="Spormann A.M."/>
            <person name="Op den Camp H."/>
            <person name="Overmann J."/>
            <person name="Amann R."/>
            <person name="Jetten M.S.M."/>
            <person name="Mascher T."/>
            <person name="Medema M.H."/>
            <person name="Devos D.P."/>
            <person name="Kaster A.-K."/>
            <person name="Ovreas L."/>
            <person name="Rohde M."/>
            <person name="Galperin M.Y."/>
            <person name="Jogler C."/>
        </authorList>
    </citation>
    <scope>NUCLEOTIDE SEQUENCE [LARGE SCALE GENOMIC DNA]</scope>
    <source>
        <strain evidence="3 4">Pla163</strain>
    </source>
</reference>
<dbReference type="OrthoDB" id="9788959at2"/>
<dbReference type="Pfam" id="PF00582">
    <property type="entry name" value="Usp"/>
    <property type="match status" value="1"/>
</dbReference>
<dbReference type="EMBL" id="CP036290">
    <property type="protein sequence ID" value="QDU83903.1"/>
    <property type="molecule type" value="Genomic_DNA"/>
</dbReference>
<dbReference type="RefSeq" id="WP_145184453.1">
    <property type="nucleotide sequence ID" value="NZ_CP036290.1"/>
</dbReference>
<dbReference type="PANTHER" id="PTHR46268">
    <property type="entry name" value="STRESS RESPONSE PROTEIN NHAX"/>
    <property type="match status" value="1"/>
</dbReference>
<proteinExistence type="inferred from homology"/>
<dbReference type="SUPFAM" id="SSF52402">
    <property type="entry name" value="Adenine nucleotide alpha hydrolases-like"/>
    <property type="match status" value="1"/>
</dbReference>
<feature type="domain" description="UspA" evidence="2">
    <location>
        <begin position="4"/>
        <end position="144"/>
    </location>
</feature>
<dbReference type="PRINTS" id="PR01438">
    <property type="entry name" value="UNVRSLSTRESS"/>
</dbReference>
<dbReference type="Proteomes" id="UP000319342">
    <property type="component" value="Chromosome"/>
</dbReference>
<dbReference type="CDD" id="cd00293">
    <property type="entry name" value="USP-like"/>
    <property type="match status" value="1"/>
</dbReference>
<evidence type="ECO:0000313" key="4">
    <source>
        <dbReference type="Proteomes" id="UP000319342"/>
    </source>
</evidence>
<keyword evidence="4" id="KW-1185">Reference proteome</keyword>
<evidence type="ECO:0000256" key="1">
    <source>
        <dbReference type="ARBA" id="ARBA00008791"/>
    </source>
</evidence>
<dbReference type="Gene3D" id="3.40.50.620">
    <property type="entry name" value="HUPs"/>
    <property type="match status" value="1"/>
</dbReference>
<evidence type="ECO:0000313" key="3">
    <source>
        <dbReference type="EMBL" id="QDU83903.1"/>
    </source>
</evidence>
<protein>
    <submittedName>
        <fullName evidence="3">Universal stress protein</fullName>
    </submittedName>
</protein>
<sequence>MKLKHILLPTDLSDEAQRAFGPVAELARDTGAKVTLIHVVRILVTTPPGAMFAGPLTIGDPHQEKEDANKALAEQAKAMGEGVKVETEVLLDESVGRAIVEFAEQNGVDVIAVSTHGRSGLRRVILGSVAEDILHRSHLPVLAFPPAK</sequence>
<dbReference type="AlphaFoldDB" id="A0A518CXE4"/>